<dbReference type="KEGG" id="pcor:KS4_20240"/>
<keyword evidence="4" id="KW-1185">Reference proteome</keyword>
<name>A0A517YUR5_9BACT</name>
<sequence>MNQQTEVMKNNVVKVAAQSGQLSEMLPGNRLPMDTGEQKAALKKAQQAEKRVKLGMELLKASESRLSAQTQMLNAVRREQKQLREQVHGDMAKSLQSYDQWLGQIDESFSKAIQMLEEKVDTVMGLWEKKEKQLDDMTRRFERLFEQNQRTLMDIKMHHAAGANGGEAMGSSGRDRSMGDEEEMTAEEEAEIEMILKGELVVEAGASDPAEEVTEPIEAEEVVAMNDEVVIKKDPAAALAELAEKREEEAIFSTVLRDMKNAREQESDD</sequence>
<evidence type="ECO:0000256" key="1">
    <source>
        <dbReference type="SAM" id="Coils"/>
    </source>
</evidence>
<dbReference type="EMBL" id="CP036425">
    <property type="protein sequence ID" value="QDU33964.1"/>
    <property type="molecule type" value="Genomic_DNA"/>
</dbReference>
<dbReference type="Proteomes" id="UP000317369">
    <property type="component" value="Chromosome"/>
</dbReference>
<evidence type="ECO:0000313" key="3">
    <source>
        <dbReference type="EMBL" id="QDU33964.1"/>
    </source>
</evidence>
<reference evidence="3 4" key="1">
    <citation type="submission" date="2019-02" db="EMBL/GenBank/DDBJ databases">
        <title>Deep-cultivation of Planctomycetes and their phenomic and genomic characterization uncovers novel biology.</title>
        <authorList>
            <person name="Wiegand S."/>
            <person name="Jogler M."/>
            <person name="Boedeker C."/>
            <person name="Pinto D."/>
            <person name="Vollmers J."/>
            <person name="Rivas-Marin E."/>
            <person name="Kohn T."/>
            <person name="Peeters S.H."/>
            <person name="Heuer A."/>
            <person name="Rast P."/>
            <person name="Oberbeckmann S."/>
            <person name="Bunk B."/>
            <person name="Jeske O."/>
            <person name="Meyerdierks A."/>
            <person name="Storesund J.E."/>
            <person name="Kallscheuer N."/>
            <person name="Luecker S."/>
            <person name="Lage O.M."/>
            <person name="Pohl T."/>
            <person name="Merkel B.J."/>
            <person name="Hornburger P."/>
            <person name="Mueller R.-W."/>
            <person name="Bruemmer F."/>
            <person name="Labrenz M."/>
            <person name="Spormann A.M."/>
            <person name="Op den Camp H."/>
            <person name="Overmann J."/>
            <person name="Amann R."/>
            <person name="Jetten M.S.M."/>
            <person name="Mascher T."/>
            <person name="Medema M.H."/>
            <person name="Devos D.P."/>
            <person name="Kaster A.-K."/>
            <person name="Ovreas L."/>
            <person name="Rohde M."/>
            <person name="Galperin M.Y."/>
            <person name="Jogler C."/>
        </authorList>
    </citation>
    <scope>NUCLEOTIDE SEQUENCE [LARGE SCALE GENOMIC DNA]</scope>
    <source>
        <strain evidence="3 4">KS4</strain>
    </source>
</reference>
<feature type="coiled-coil region" evidence="1">
    <location>
        <begin position="59"/>
        <end position="86"/>
    </location>
</feature>
<dbReference type="RefSeq" id="WP_145077435.1">
    <property type="nucleotide sequence ID" value="NZ_CP036425.1"/>
</dbReference>
<evidence type="ECO:0000256" key="2">
    <source>
        <dbReference type="SAM" id="MobiDB-lite"/>
    </source>
</evidence>
<keyword evidence="1" id="KW-0175">Coiled coil</keyword>
<evidence type="ECO:0000313" key="4">
    <source>
        <dbReference type="Proteomes" id="UP000317369"/>
    </source>
</evidence>
<organism evidence="3 4">
    <name type="scientific">Poriferisphaera corsica</name>
    <dbReference type="NCBI Taxonomy" id="2528020"/>
    <lineage>
        <taxon>Bacteria</taxon>
        <taxon>Pseudomonadati</taxon>
        <taxon>Planctomycetota</taxon>
        <taxon>Phycisphaerae</taxon>
        <taxon>Phycisphaerales</taxon>
        <taxon>Phycisphaeraceae</taxon>
        <taxon>Poriferisphaera</taxon>
    </lineage>
</organism>
<accession>A0A517YUR5</accession>
<feature type="region of interest" description="Disordered" evidence="2">
    <location>
        <begin position="161"/>
        <end position="182"/>
    </location>
</feature>
<dbReference type="AlphaFoldDB" id="A0A517YUR5"/>
<protein>
    <submittedName>
        <fullName evidence="3">Uncharacterized protein</fullName>
    </submittedName>
</protein>
<proteinExistence type="predicted"/>
<gene>
    <name evidence="3" type="ORF">KS4_20240</name>
</gene>